<dbReference type="InterPro" id="IPR000001">
    <property type="entry name" value="Kringle"/>
</dbReference>
<reference evidence="12" key="4">
    <citation type="submission" date="2025-09" db="UniProtKB">
        <authorList>
            <consortium name="Ensembl"/>
        </authorList>
    </citation>
    <scope>IDENTIFICATION</scope>
</reference>
<dbReference type="eggNOG" id="KOG4157">
    <property type="taxonomic scope" value="Eukaryota"/>
</dbReference>
<dbReference type="Gene3D" id="2.40.20.10">
    <property type="entry name" value="Plasminogen Kringle 4"/>
    <property type="match status" value="1"/>
</dbReference>
<reference evidence="13" key="1">
    <citation type="submission" date="2011-10" db="EMBL/GenBank/DDBJ databases">
        <authorList>
            <consortium name="Soft-shell Turtle Genome Consortium"/>
        </authorList>
    </citation>
    <scope>NUCLEOTIDE SEQUENCE [LARGE SCALE GENOMIC DNA]</scope>
    <source>
        <strain evidence="13">Daiwa-1</strain>
    </source>
</reference>
<dbReference type="Pfam" id="PF01822">
    <property type="entry name" value="WSC"/>
    <property type="match status" value="1"/>
</dbReference>
<evidence type="ECO:0000256" key="7">
    <source>
        <dbReference type="ARBA" id="ARBA00023157"/>
    </source>
</evidence>
<dbReference type="PANTHER" id="PTHR24269:SF13">
    <property type="entry name" value="KREMEN PROTEIN 1"/>
    <property type="match status" value="1"/>
</dbReference>
<protein>
    <recommendedName>
        <fullName evidence="14">Kringle-containing protein marking the eye and the nose</fullName>
    </recommendedName>
</protein>
<evidence type="ECO:0000259" key="11">
    <source>
        <dbReference type="PROSITE" id="PS51212"/>
    </source>
</evidence>
<proteinExistence type="predicted"/>
<accession>K7FA57</accession>
<dbReference type="GO" id="GO:0005886">
    <property type="term" value="C:plasma membrane"/>
    <property type="evidence" value="ECO:0007669"/>
    <property type="project" value="TreeGrafter"/>
</dbReference>
<evidence type="ECO:0000313" key="13">
    <source>
        <dbReference type="Proteomes" id="UP000007267"/>
    </source>
</evidence>
<dbReference type="PROSITE" id="PS50070">
    <property type="entry name" value="KRINGLE_2"/>
    <property type="match status" value="1"/>
</dbReference>
<keyword evidence="8" id="KW-0325">Glycoprotein</keyword>
<sequence length="132" mass="14847">MSSSHARNPDGDVSPWCYIADCEDEVYWKYCEIPSCRMPGYLGCYKDYGDPPLTGLSKTSNKLTIQTCIRFCRNQQFKFAGMESGYACFCGNNPDYWQFGEAASTECNNVCFGDHTQPCGGDGRVILFDSKY</sequence>
<evidence type="ECO:0000256" key="6">
    <source>
        <dbReference type="ARBA" id="ARBA00023136"/>
    </source>
</evidence>
<dbReference type="InterPro" id="IPR002889">
    <property type="entry name" value="WSC_carb-bd"/>
</dbReference>
<reference evidence="13" key="2">
    <citation type="journal article" date="2013" name="Nat. Genet.">
        <title>The draft genomes of soft-shell turtle and green sea turtle yield insights into the development and evolution of the turtle-specific body plan.</title>
        <authorList>
            <person name="Wang Z."/>
            <person name="Pascual-Anaya J."/>
            <person name="Zadissa A."/>
            <person name="Li W."/>
            <person name="Niimura Y."/>
            <person name="Huang Z."/>
            <person name="Li C."/>
            <person name="White S."/>
            <person name="Xiong Z."/>
            <person name="Fang D."/>
            <person name="Wang B."/>
            <person name="Ming Y."/>
            <person name="Chen Y."/>
            <person name="Zheng Y."/>
            <person name="Kuraku S."/>
            <person name="Pignatelli M."/>
            <person name="Herrero J."/>
            <person name="Beal K."/>
            <person name="Nozawa M."/>
            <person name="Li Q."/>
            <person name="Wang J."/>
            <person name="Zhang H."/>
            <person name="Yu L."/>
            <person name="Shigenobu S."/>
            <person name="Wang J."/>
            <person name="Liu J."/>
            <person name="Flicek P."/>
            <person name="Searle S."/>
            <person name="Wang J."/>
            <person name="Kuratani S."/>
            <person name="Yin Y."/>
            <person name="Aken B."/>
            <person name="Zhang G."/>
            <person name="Irie N."/>
        </authorList>
    </citation>
    <scope>NUCLEOTIDE SEQUENCE [LARGE SCALE GENOMIC DNA]</scope>
    <source>
        <strain evidence="13">Daiwa-1</strain>
    </source>
</reference>
<reference evidence="12" key="3">
    <citation type="submission" date="2025-08" db="UniProtKB">
        <authorList>
            <consortium name="Ensembl"/>
        </authorList>
    </citation>
    <scope>IDENTIFICATION</scope>
</reference>
<keyword evidence="13" id="KW-1185">Reference proteome</keyword>
<evidence type="ECO:0000256" key="1">
    <source>
        <dbReference type="ARBA" id="ARBA00004167"/>
    </source>
</evidence>
<evidence type="ECO:0000313" key="12">
    <source>
        <dbReference type="Ensembl" id="ENSPSIP00000004917.1"/>
    </source>
</evidence>
<dbReference type="PANTHER" id="PTHR24269">
    <property type="entry name" value="KREMEN PROTEIN"/>
    <property type="match status" value="1"/>
</dbReference>
<keyword evidence="2 9" id="KW-0420">Kringle</keyword>
<dbReference type="SUPFAM" id="SSF57440">
    <property type="entry name" value="Kringle-like"/>
    <property type="match status" value="1"/>
</dbReference>
<dbReference type="HOGENOM" id="CLU_158065_0_0_1"/>
<dbReference type="GeneTree" id="ENSGT00940000158390"/>
<feature type="domain" description="WSC" evidence="11">
    <location>
        <begin position="38"/>
        <end position="131"/>
    </location>
</feature>
<feature type="domain" description="Kringle" evidence="10">
    <location>
        <begin position="1"/>
        <end position="36"/>
    </location>
</feature>
<dbReference type="EMBL" id="AGCU01109929">
    <property type="status" value="NOT_ANNOTATED_CDS"/>
    <property type="molecule type" value="Genomic_DNA"/>
</dbReference>
<evidence type="ECO:0000259" key="10">
    <source>
        <dbReference type="PROSITE" id="PS50070"/>
    </source>
</evidence>
<evidence type="ECO:0000256" key="4">
    <source>
        <dbReference type="ARBA" id="ARBA00022729"/>
    </source>
</evidence>
<dbReference type="InterPro" id="IPR038178">
    <property type="entry name" value="Kringle_sf"/>
</dbReference>
<dbReference type="Ensembl" id="ENSPSIT00000004945.1">
    <property type="protein sequence ID" value="ENSPSIP00000004917.1"/>
    <property type="gene ID" value="ENSPSIG00000004598.1"/>
</dbReference>
<keyword evidence="6" id="KW-0472">Membrane</keyword>
<organism evidence="12 13">
    <name type="scientific">Pelodiscus sinensis</name>
    <name type="common">Chinese softshell turtle</name>
    <name type="synonym">Trionyx sinensis</name>
    <dbReference type="NCBI Taxonomy" id="13735"/>
    <lineage>
        <taxon>Eukaryota</taxon>
        <taxon>Metazoa</taxon>
        <taxon>Chordata</taxon>
        <taxon>Craniata</taxon>
        <taxon>Vertebrata</taxon>
        <taxon>Euteleostomi</taxon>
        <taxon>Archelosauria</taxon>
        <taxon>Testudinata</taxon>
        <taxon>Testudines</taxon>
        <taxon>Cryptodira</taxon>
        <taxon>Trionychia</taxon>
        <taxon>Trionychidae</taxon>
        <taxon>Pelodiscus</taxon>
    </lineage>
</organism>
<evidence type="ECO:0008006" key="14">
    <source>
        <dbReference type="Google" id="ProtNLM"/>
    </source>
</evidence>
<evidence type="ECO:0000256" key="8">
    <source>
        <dbReference type="ARBA" id="ARBA00023180"/>
    </source>
</evidence>
<dbReference type="OMA" id="CEDEVYW"/>
<comment type="caution">
    <text evidence="9">Lacks conserved residue(s) required for the propagation of feature annotation.</text>
</comment>
<dbReference type="PROSITE" id="PS51212">
    <property type="entry name" value="WSC"/>
    <property type="match status" value="1"/>
</dbReference>
<dbReference type="STRING" id="13735.ENSPSIP00000004917"/>
<evidence type="ECO:0000256" key="3">
    <source>
        <dbReference type="ARBA" id="ARBA00022692"/>
    </source>
</evidence>
<evidence type="ECO:0000256" key="9">
    <source>
        <dbReference type="PROSITE-ProRule" id="PRU00121"/>
    </source>
</evidence>
<dbReference type="AlphaFoldDB" id="K7FA57"/>
<keyword evidence="4" id="KW-0732">Signal</keyword>
<keyword evidence="7" id="KW-1015">Disulfide bond</keyword>
<dbReference type="InterPro" id="IPR051836">
    <property type="entry name" value="Kremen_rcpt"/>
</dbReference>
<evidence type="ECO:0000256" key="2">
    <source>
        <dbReference type="ARBA" id="ARBA00022572"/>
    </source>
</evidence>
<keyword evidence="3" id="KW-0812">Transmembrane</keyword>
<comment type="subcellular location">
    <subcellularLocation>
        <location evidence="1">Membrane</location>
        <topology evidence="1">Single-pass membrane protein</topology>
    </subcellularLocation>
</comment>
<dbReference type="InterPro" id="IPR013806">
    <property type="entry name" value="Kringle-like"/>
</dbReference>
<evidence type="ECO:0000256" key="5">
    <source>
        <dbReference type="ARBA" id="ARBA00022989"/>
    </source>
</evidence>
<name>K7FA57_PELSI</name>
<keyword evidence="5" id="KW-1133">Transmembrane helix</keyword>
<dbReference type="Proteomes" id="UP000007267">
    <property type="component" value="Unassembled WGS sequence"/>
</dbReference>